<dbReference type="RefSeq" id="WP_015220343.1">
    <property type="nucleotide sequence ID" value="NC_019776.1"/>
</dbReference>
<proteinExistence type="predicted"/>
<protein>
    <recommendedName>
        <fullName evidence="3">D-isomer specific 2-hydroxyacid dehydrogenase NAD-binding protein</fullName>
    </recommendedName>
</protein>
<organism evidence="1 2">
    <name type="scientific">Cyanobacterium aponinum (strain PCC 10605)</name>
    <dbReference type="NCBI Taxonomy" id="755178"/>
    <lineage>
        <taxon>Bacteria</taxon>
        <taxon>Bacillati</taxon>
        <taxon>Cyanobacteriota</taxon>
        <taxon>Cyanophyceae</taxon>
        <taxon>Oscillatoriophycideae</taxon>
        <taxon>Chroococcales</taxon>
        <taxon>Geminocystaceae</taxon>
        <taxon>Cyanobacterium</taxon>
    </lineage>
</organism>
<evidence type="ECO:0000313" key="2">
    <source>
        <dbReference type="Proteomes" id="UP000010480"/>
    </source>
</evidence>
<dbReference type="Gene3D" id="3.40.50.720">
    <property type="entry name" value="NAD(P)-binding Rossmann-like Domain"/>
    <property type="match status" value="2"/>
</dbReference>
<dbReference type="SUPFAM" id="SSF51735">
    <property type="entry name" value="NAD(P)-binding Rossmann-fold domains"/>
    <property type="match status" value="1"/>
</dbReference>
<evidence type="ECO:0008006" key="3">
    <source>
        <dbReference type="Google" id="ProtNLM"/>
    </source>
</evidence>
<evidence type="ECO:0000313" key="1">
    <source>
        <dbReference type="EMBL" id="AFZ54620.1"/>
    </source>
</evidence>
<reference evidence="2" key="1">
    <citation type="journal article" date="2013" name="Proc. Natl. Acad. Sci. U.S.A.">
        <title>Improving the coverage of the cyanobacterial phylum using diversity-driven genome sequencing.</title>
        <authorList>
            <person name="Shih P.M."/>
            <person name="Wu D."/>
            <person name="Latifi A."/>
            <person name="Axen S.D."/>
            <person name="Fewer D.P."/>
            <person name="Talla E."/>
            <person name="Calteau A."/>
            <person name="Cai F."/>
            <person name="Tandeau de Marsac N."/>
            <person name="Rippka R."/>
            <person name="Herdman M."/>
            <person name="Sivonen K."/>
            <person name="Coursin T."/>
            <person name="Laurent T."/>
            <person name="Goodwin L."/>
            <person name="Nolan M."/>
            <person name="Davenport K.W."/>
            <person name="Han C.S."/>
            <person name="Rubin E.M."/>
            <person name="Eisen J.A."/>
            <person name="Woyke T."/>
            <person name="Gugger M."/>
            <person name="Kerfeld C.A."/>
        </authorList>
    </citation>
    <scope>NUCLEOTIDE SEQUENCE [LARGE SCALE GENOMIC DNA]</scope>
    <source>
        <strain evidence="2">PCC 10605</strain>
    </source>
</reference>
<dbReference type="eggNOG" id="COG1052">
    <property type="taxonomic scope" value="Bacteria"/>
</dbReference>
<dbReference type="KEGG" id="can:Cyan10605_2540"/>
<dbReference type="OrthoDB" id="423220at2"/>
<accession>K9Z7Q4</accession>
<name>K9Z7Q4_CYAAP</name>
<sequence length="336" mass="37873">MKKVIITHPIASATIEKLNLKSIHEKYSLEDKKAYYQEINNQAILYVPDIGAKQIPDEENDPSIDRLGYLLTQFQPDILIVGSNAVPAWVLTSWRSAVGNERELMVIRRGVDTRAIAVFTAEKLNIKVGNLPGINSPYVAQHMLKYLELYKADKNKNKIAIIGVGNIGKVIVNESLKYNLNTHIFSPSLIDKNRQSFYLQERGINPAQVICEDSLVKVIHNATHVAIAIPWKDKDGKPQADLITAKEIETLTQPCKIVSASVPRIFSESALRLMNELSQQGKMFVRIDTAQRRAEEFKPLYPHLQFAHNEAFASPECQEALDLGMFALIEQHFSNK</sequence>
<gene>
    <name evidence="1" type="ordered locus">Cyan10605_2540</name>
</gene>
<dbReference type="Proteomes" id="UP000010480">
    <property type="component" value="Chromosome"/>
</dbReference>
<dbReference type="EMBL" id="CP003947">
    <property type="protein sequence ID" value="AFZ54620.1"/>
    <property type="molecule type" value="Genomic_DNA"/>
</dbReference>
<dbReference type="HOGENOM" id="CLU_825672_0_0_3"/>
<dbReference type="InterPro" id="IPR036291">
    <property type="entry name" value="NAD(P)-bd_dom_sf"/>
</dbReference>
<keyword evidence="2" id="KW-1185">Reference proteome</keyword>
<dbReference type="AlphaFoldDB" id="K9Z7Q4"/>
<dbReference type="STRING" id="755178.Cyan10605_2540"/>